<dbReference type="SMART" id="SM00718">
    <property type="entry name" value="DM4_12"/>
    <property type="match status" value="1"/>
</dbReference>
<dbReference type="AlphaFoldDB" id="A0AAV7ICQ0"/>
<comment type="caution">
    <text evidence="1">The sequence shown here is derived from an EMBL/GenBank/DDBJ whole genome shotgun (WGS) entry which is preliminary data.</text>
</comment>
<sequence>MLDSDQRKKAKSTFRATVILYPFSTSSRWIWDFICRVVALNYPGISVPILTGRRILSYSQNFQFQYPLPQNSTHYFSTLKRRRRSISGNDERRIFYQLVEQELQRWSGNGKACMLKSICEASSVPLNRETLVENLLHVVLTPDYGNNSTFADKDYTEAALVGRRRDDCALIYSHCPEGYGLLDSISRIHSYYF</sequence>
<evidence type="ECO:0000313" key="2">
    <source>
        <dbReference type="Proteomes" id="UP000826195"/>
    </source>
</evidence>
<protein>
    <submittedName>
        <fullName evidence="1">Uncharacterized protein</fullName>
    </submittedName>
</protein>
<dbReference type="EMBL" id="JAHXZJ010001864">
    <property type="protein sequence ID" value="KAH0549491.1"/>
    <property type="molecule type" value="Genomic_DNA"/>
</dbReference>
<name>A0AAV7ICQ0_COTGL</name>
<organism evidence="1 2">
    <name type="scientific">Cotesia glomerata</name>
    <name type="common">Lepidopteran parasitic wasp</name>
    <name type="synonym">Apanteles glomeratus</name>
    <dbReference type="NCBI Taxonomy" id="32391"/>
    <lineage>
        <taxon>Eukaryota</taxon>
        <taxon>Metazoa</taxon>
        <taxon>Ecdysozoa</taxon>
        <taxon>Arthropoda</taxon>
        <taxon>Hexapoda</taxon>
        <taxon>Insecta</taxon>
        <taxon>Pterygota</taxon>
        <taxon>Neoptera</taxon>
        <taxon>Endopterygota</taxon>
        <taxon>Hymenoptera</taxon>
        <taxon>Apocrita</taxon>
        <taxon>Ichneumonoidea</taxon>
        <taxon>Braconidae</taxon>
        <taxon>Microgastrinae</taxon>
        <taxon>Cotesia</taxon>
    </lineage>
</organism>
<dbReference type="PANTHER" id="PTHR21398:SF11">
    <property type="entry name" value="HDC15381-RELATED"/>
    <property type="match status" value="1"/>
</dbReference>
<reference evidence="1 2" key="1">
    <citation type="journal article" date="2021" name="J. Hered.">
        <title>A chromosome-level genome assembly of the parasitoid wasp, Cotesia glomerata (Hymenoptera: Braconidae).</title>
        <authorList>
            <person name="Pinto B.J."/>
            <person name="Weis J.J."/>
            <person name="Gamble T."/>
            <person name="Ode P.J."/>
            <person name="Paul R."/>
            <person name="Zaspel J.M."/>
        </authorList>
    </citation>
    <scope>NUCLEOTIDE SEQUENCE [LARGE SCALE GENOMIC DNA]</scope>
    <source>
        <strain evidence="1">CgM1</strain>
    </source>
</reference>
<gene>
    <name evidence="1" type="ORF">KQX54_009732</name>
</gene>
<proteinExistence type="predicted"/>
<evidence type="ECO:0000313" key="1">
    <source>
        <dbReference type="EMBL" id="KAH0549491.1"/>
    </source>
</evidence>
<keyword evidence="2" id="KW-1185">Reference proteome</keyword>
<dbReference type="PANTHER" id="PTHR21398">
    <property type="entry name" value="AGAP007094-PA"/>
    <property type="match status" value="1"/>
</dbReference>
<dbReference type="Proteomes" id="UP000826195">
    <property type="component" value="Unassembled WGS sequence"/>
</dbReference>
<accession>A0AAV7ICQ0</accession>
<dbReference type="Pfam" id="PF07841">
    <property type="entry name" value="DM4_12"/>
    <property type="match status" value="1"/>
</dbReference>
<dbReference type="InterPro" id="IPR006631">
    <property type="entry name" value="DM4_12"/>
</dbReference>